<dbReference type="InterPro" id="IPR018062">
    <property type="entry name" value="HTH_AraC-typ_CS"/>
</dbReference>
<dbReference type="GO" id="GO:0003700">
    <property type="term" value="F:DNA-binding transcription factor activity"/>
    <property type="evidence" value="ECO:0007669"/>
    <property type="project" value="InterPro"/>
</dbReference>
<evidence type="ECO:0000256" key="2">
    <source>
        <dbReference type="ARBA" id="ARBA00023125"/>
    </source>
</evidence>
<dbReference type="SUPFAM" id="SSF46689">
    <property type="entry name" value="Homeodomain-like"/>
    <property type="match status" value="1"/>
</dbReference>
<sequence>MHNMVDIPAEKASYTWGYHHTDDVEEHASHFHLWDARIDQLSSGKFVGEVMSLQIDGMHMMRDRANQSVSKKGPGARGRITFSLSLKGADAFQCAGRRIDDASHLIAESSQHPEIQAPKHSDVLYVDLDEAELSQAVERQDRRFKVEGLPKCYRKSQPGDPEGLAQLARGLLDSKMLGSPILNHAGLLSGVRDAVLLNILDLLDADVDCPPLTPTTRKKMVDRARAYAEAPRDSPLSILELCNFVGTSRRKLQYSFQEIVGINPVAYLRTIRLNAVHRALIQSTPSCSVQDVALNWGFMHLSRFAIDYANLFGEKPSETLRRVRGCLDKNIAKNG</sequence>
<dbReference type="Pfam" id="PF12833">
    <property type="entry name" value="HTH_18"/>
    <property type="match status" value="1"/>
</dbReference>
<accession>A0A643G2M0</accession>
<dbReference type="Gene3D" id="1.10.10.60">
    <property type="entry name" value="Homeodomain-like"/>
    <property type="match status" value="1"/>
</dbReference>
<evidence type="ECO:0000259" key="4">
    <source>
        <dbReference type="PROSITE" id="PS01124"/>
    </source>
</evidence>
<dbReference type="InterPro" id="IPR050204">
    <property type="entry name" value="AraC_XylS_family_regulators"/>
</dbReference>
<gene>
    <name evidence="5" type="ORF">F7R26_038160</name>
</gene>
<dbReference type="Proteomes" id="UP000397656">
    <property type="component" value="Plasmid pRK1-2"/>
</dbReference>
<evidence type="ECO:0000313" key="6">
    <source>
        <dbReference type="Proteomes" id="UP000397656"/>
    </source>
</evidence>
<proteinExistence type="predicted"/>
<dbReference type="InterPro" id="IPR009057">
    <property type="entry name" value="Homeodomain-like_sf"/>
</dbReference>
<dbReference type="InterPro" id="IPR018060">
    <property type="entry name" value="HTH_AraC"/>
</dbReference>
<keyword evidence="1" id="KW-0805">Transcription regulation</keyword>
<evidence type="ECO:0000313" key="5">
    <source>
        <dbReference type="EMBL" id="QOT82105.1"/>
    </source>
</evidence>
<keyword evidence="5" id="KW-0614">Plasmid</keyword>
<dbReference type="PANTHER" id="PTHR46796:SF12">
    <property type="entry name" value="HTH-TYPE DNA-BINDING TRANSCRIPTIONAL ACTIVATOR EUTR"/>
    <property type="match status" value="1"/>
</dbReference>
<dbReference type="RefSeq" id="WP_150984708.1">
    <property type="nucleotide sequence ID" value="NZ_CP062806.1"/>
</dbReference>
<dbReference type="SMART" id="SM00342">
    <property type="entry name" value="HTH_ARAC"/>
    <property type="match status" value="1"/>
</dbReference>
<keyword evidence="3" id="KW-0804">Transcription</keyword>
<organism evidence="5 6">
    <name type="scientific">Cupriavidus basilensis</name>
    <dbReference type="NCBI Taxonomy" id="68895"/>
    <lineage>
        <taxon>Bacteria</taxon>
        <taxon>Pseudomonadati</taxon>
        <taxon>Pseudomonadota</taxon>
        <taxon>Betaproteobacteria</taxon>
        <taxon>Burkholderiales</taxon>
        <taxon>Burkholderiaceae</taxon>
        <taxon>Cupriavidus</taxon>
    </lineage>
</organism>
<reference evidence="5 6" key="1">
    <citation type="submission" date="2020-10" db="EMBL/GenBank/DDBJ databases">
        <title>Complete genome sequence of Cupriavidus basilensis CCUG 49340T.</title>
        <authorList>
            <person name="Salva-Serra F."/>
            <person name="Donoso R.A."/>
            <person name="Cho K.H."/>
            <person name="Yoo J.A."/>
            <person name="Lee K."/>
            <person name="Yoon S.-H."/>
            <person name="Perez-Pantoja D."/>
            <person name="Moore E.R.B."/>
        </authorList>
    </citation>
    <scope>NUCLEOTIDE SEQUENCE [LARGE SCALE GENOMIC DNA]</scope>
    <source>
        <strain evidence="6">CCUG 49340</strain>
        <plasmid evidence="5 6">pRK1-2</plasmid>
    </source>
</reference>
<dbReference type="GO" id="GO:0043565">
    <property type="term" value="F:sequence-specific DNA binding"/>
    <property type="evidence" value="ECO:0007669"/>
    <property type="project" value="InterPro"/>
</dbReference>
<feature type="domain" description="HTH araC/xylS-type" evidence="4">
    <location>
        <begin position="222"/>
        <end position="322"/>
    </location>
</feature>
<dbReference type="PROSITE" id="PS00041">
    <property type="entry name" value="HTH_ARAC_FAMILY_1"/>
    <property type="match status" value="1"/>
</dbReference>
<evidence type="ECO:0000256" key="3">
    <source>
        <dbReference type="ARBA" id="ARBA00023163"/>
    </source>
</evidence>
<geneLocation type="plasmid" evidence="5 6">
    <name>pRK1-2</name>
</geneLocation>
<dbReference type="EMBL" id="CP062806">
    <property type="protein sequence ID" value="QOT82105.1"/>
    <property type="molecule type" value="Genomic_DNA"/>
</dbReference>
<evidence type="ECO:0000256" key="1">
    <source>
        <dbReference type="ARBA" id="ARBA00023015"/>
    </source>
</evidence>
<dbReference type="AlphaFoldDB" id="A0A643G2M0"/>
<name>A0A643G2M0_9BURK</name>
<dbReference type="GeneID" id="98406797"/>
<keyword evidence="2" id="KW-0238">DNA-binding</keyword>
<dbReference type="PROSITE" id="PS01124">
    <property type="entry name" value="HTH_ARAC_FAMILY_2"/>
    <property type="match status" value="1"/>
</dbReference>
<dbReference type="PANTHER" id="PTHR46796">
    <property type="entry name" value="HTH-TYPE TRANSCRIPTIONAL ACTIVATOR RHAS-RELATED"/>
    <property type="match status" value="1"/>
</dbReference>
<protein>
    <submittedName>
        <fullName evidence="5">Helix-turn-helix domain-containing protein</fullName>
    </submittedName>
</protein>